<sequence>MTEIKFNCPYNLIEEHSKAYPKAKIYGEKEAELTTKFEKLVSEGFTEMIKEIEGEESKGYEKEQGKIRATPKEVLMIILDVGKRLEWDKGGEITQGQLIGFASPHMAIGYTRFKTSIVTSDRDFVTVRGYTVLEDGTIYSPCRSIEVEECPVVKKVVRGVVIKSDWIIKPVDNGKASDVIFISHTDPKGSLPKGKIRATPKEVLMILVDVEKRLQWDKGSEFTQGTIAAFPSPHMAIGYVRFKTSFITSDRDFVVVRGYTVLEDGTIYSSCRNVEVEECPIVKKVVRGFLFKSDWVIKPVDNGKASEVIFISHADPKGSLPKGLANRATLGQLEAINKLDDWFEKKAKESDNTEWADLK</sequence>
<dbReference type="PANTHER" id="PTHR19308:SF56">
    <property type="entry name" value="START DOMAIN-CONTAINING PROTEIN"/>
    <property type="match status" value="1"/>
</dbReference>
<dbReference type="InterPro" id="IPR023393">
    <property type="entry name" value="START-like_dom_sf"/>
</dbReference>
<reference evidence="2" key="1">
    <citation type="submission" date="2022-10" db="EMBL/GenBank/DDBJ databases">
        <title>Novel sulphate-reducing endosymbionts in the free-living metamonad Anaeramoeba.</title>
        <authorList>
            <person name="Jerlstrom-Hultqvist J."/>
            <person name="Cepicka I."/>
            <person name="Gallot-Lavallee L."/>
            <person name="Salas-Leiva D."/>
            <person name="Curtis B.A."/>
            <person name="Zahonova K."/>
            <person name="Pipaliya S."/>
            <person name="Dacks J."/>
            <person name="Roger A.J."/>
        </authorList>
    </citation>
    <scope>NUCLEOTIDE SEQUENCE</scope>
    <source>
        <strain evidence="2">BMAN</strain>
    </source>
</reference>
<organism evidence="2 3">
    <name type="scientific">Anaeramoeba ignava</name>
    <name type="common">Anaerobic marine amoeba</name>
    <dbReference type="NCBI Taxonomy" id="1746090"/>
    <lineage>
        <taxon>Eukaryota</taxon>
        <taxon>Metamonada</taxon>
        <taxon>Anaeramoebidae</taxon>
        <taxon>Anaeramoeba</taxon>
    </lineage>
</organism>
<dbReference type="Gene3D" id="3.30.530.20">
    <property type="match status" value="2"/>
</dbReference>
<dbReference type="GO" id="GO:0008289">
    <property type="term" value="F:lipid binding"/>
    <property type="evidence" value="ECO:0007669"/>
    <property type="project" value="InterPro"/>
</dbReference>
<dbReference type="Pfam" id="PF01852">
    <property type="entry name" value="START"/>
    <property type="match status" value="2"/>
</dbReference>
<proteinExistence type="predicted"/>
<evidence type="ECO:0000313" key="2">
    <source>
        <dbReference type="EMBL" id="KAJ5077224.1"/>
    </source>
</evidence>
<evidence type="ECO:0000313" key="3">
    <source>
        <dbReference type="Proteomes" id="UP001149090"/>
    </source>
</evidence>
<dbReference type="CDD" id="cd00177">
    <property type="entry name" value="START"/>
    <property type="match status" value="2"/>
</dbReference>
<name>A0A9Q0LRK6_ANAIG</name>
<dbReference type="OrthoDB" id="5403181at2759"/>
<dbReference type="Proteomes" id="UP001149090">
    <property type="component" value="Unassembled WGS sequence"/>
</dbReference>
<dbReference type="PROSITE" id="PS50848">
    <property type="entry name" value="START"/>
    <property type="match status" value="1"/>
</dbReference>
<comment type="caution">
    <text evidence="2">The sequence shown here is derived from an EMBL/GenBank/DDBJ whole genome shotgun (WGS) entry which is preliminary data.</text>
</comment>
<dbReference type="GO" id="GO:0005737">
    <property type="term" value="C:cytoplasm"/>
    <property type="evidence" value="ECO:0007669"/>
    <property type="project" value="UniProtKB-ARBA"/>
</dbReference>
<evidence type="ECO:0000259" key="1">
    <source>
        <dbReference type="PROSITE" id="PS50848"/>
    </source>
</evidence>
<dbReference type="AlphaFoldDB" id="A0A9Q0LRK6"/>
<keyword evidence="3" id="KW-1185">Reference proteome</keyword>
<dbReference type="EMBL" id="JAPDFW010000059">
    <property type="protein sequence ID" value="KAJ5077224.1"/>
    <property type="molecule type" value="Genomic_DNA"/>
</dbReference>
<protein>
    <submittedName>
        <fullName evidence="2">Start domain protein</fullName>
    </submittedName>
</protein>
<gene>
    <name evidence="2" type="ORF">M0811_00544</name>
</gene>
<dbReference type="InterPro" id="IPR002913">
    <property type="entry name" value="START_lipid-bd_dom"/>
</dbReference>
<dbReference type="SUPFAM" id="SSF55961">
    <property type="entry name" value="Bet v1-like"/>
    <property type="match status" value="2"/>
</dbReference>
<dbReference type="InterPro" id="IPR051213">
    <property type="entry name" value="START_lipid_transfer"/>
</dbReference>
<dbReference type="PANTHER" id="PTHR19308">
    <property type="entry name" value="PHOSPHATIDYLCHOLINE TRANSFER PROTEIN"/>
    <property type="match status" value="1"/>
</dbReference>
<dbReference type="OMA" id="PHMAIGY"/>
<accession>A0A9Q0LRK6</accession>
<feature type="domain" description="START" evidence="1">
    <location>
        <begin position="166"/>
        <end position="328"/>
    </location>
</feature>